<reference evidence="1" key="1">
    <citation type="journal article" date="2019" name="bioRxiv">
        <title>The Genome of the Zebra Mussel, Dreissena polymorpha: A Resource for Invasive Species Research.</title>
        <authorList>
            <person name="McCartney M.A."/>
            <person name="Auch B."/>
            <person name="Kono T."/>
            <person name="Mallez S."/>
            <person name="Zhang Y."/>
            <person name="Obille A."/>
            <person name="Becker A."/>
            <person name="Abrahante J.E."/>
            <person name="Garbe J."/>
            <person name="Badalamenti J.P."/>
            <person name="Herman A."/>
            <person name="Mangelson H."/>
            <person name="Liachko I."/>
            <person name="Sullivan S."/>
            <person name="Sone E.D."/>
            <person name="Koren S."/>
            <person name="Silverstein K.A.T."/>
            <person name="Beckman K.B."/>
            <person name="Gohl D.M."/>
        </authorList>
    </citation>
    <scope>NUCLEOTIDE SEQUENCE</scope>
    <source>
        <strain evidence="1">Duluth1</strain>
        <tissue evidence="1">Whole animal</tissue>
    </source>
</reference>
<reference evidence="1" key="2">
    <citation type="submission" date="2020-11" db="EMBL/GenBank/DDBJ databases">
        <authorList>
            <person name="McCartney M.A."/>
            <person name="Auch B."/>
            <person name="Kono T."/>
            <person name="Mallez S."/>
            <person name="Becker A."/>
            <person name="Gohl D.M."/>
            <person name="Silverstein K.A.T."/>
            <person name="Koren S."/>
            <person name="Bechman K.B."/>
            <person name="Herman A."/>
            <person name="Abrahante J.E."/>
            <person name="Garbe J."/>
        </authorList>
    </citation>
    <scope>NUCLEOTIDE SEQUENCE</scope>
    <source>
        <strain evidence="1">Duluth1</strain>
        <tissue evidence="1">Whole animal</tissue>
    </source>
</reference>
<dbReference type="Proteomes" id="UP000828390">
    <property type="component" value="Unassembled WGS sequence"/>
</dbReference>
<comment type="caution">
    <text evidence="1">The sequence shown here is derived from an EMBL/GenBank/DDBJ whole genome shotgun (WGS) entry which is preliminary data.</text>
</comment>
<organism evidence="1 2">
    <name type="scientific">Dreissena polymorpha</name>
    <name type="common">Zebra mussel</name>
    <name type="synonym">Mytilus polymorpha</name>
    <dbReference type="NCBI Taxonomy" id="45954"/>
    <lineage>
        <taxon>Eukaryota</taxon>
        <taxon>Metazoa</taxon>
        <taxon>Spiralia</taxon>
        <taxon>Lophotrochozoa</taxon>
        <taxon>Mollusca</taxon>
        <taxon>Bivalvia</taxon>
        <taxon>Autobranchia</taxon>
        <taxon>Heteroconchia</taxon>
        <taxon>Euheterodonta</taxon>
        <taxon>Imparidentia</taxon>
        <taxon>Neoheterodontei</taxon>
        <taxon>Myida</taxon>
        <taxon>Dreissenoidea</taxon>
        <taxon>Dreissenidae</taxon>
        <taxon>Dreissena</taxon>
    </lineage>
</organism>
<evidence type="ECO:0000313" key="2">
    <source>
        <dbReference type="Proteomes" id="UP000828390"/>
    </source>
</evidence>
<keyword evidence="2" id="KW-1185">Reference proteome</keyword>
<sequence length="105" mass="12292">MQLVRAVCNTGHTYFDVYKWASDEYDLLKFDMVIVISDVTKTYKSHADNDVVNAHVDVVVFAFNMFSNTKLFMQMLTHSYLDGYKDCSNWNMHMREAYQQCPISV</sequence>
<name>A0A9D4NBQ0_DREPO</name>
<proteinExistence type="predicted"/>
<evidence type="ECO:0000313" key="1">
    <source>
        <dbReference type="EMBL" id="KAH3891460.1"/>
    </source>
</evidence>
<accession>A0A9D4NBQ0</accession>
<dbReference type="EMBL" id="JAIWYP010000001">
    <property type="protein sequence ID" value="KAH3891460.1"/>
    <property type="molecule type" value="Genomic_DNA"/>
</dbReference>
<dbReference type="AlphaFoldDB" id="A0A9D4NBQ0"/>
<protein>
    <submittedName>
        <fullName evidence="1">Uncharacterized protein</fullName>
    </submittedName>
</protein>
<gene>
    <name evidence="1" type="ORF">DPMN_015562</name>
</gene>